<accession>A0A8H9H994</accession>
<reference evidence="1" key="2">
    <citation type="submission" date="2020-09" db="EMBL/GenBank/DDBJ databases">
        <authorList>
            <person name="Sun Q."/>
            <person name="Zhou Y."/>
        </authorList>
    </citation>
    <scope>NUCLEOTIDE SEQUENCE</scope>
    <source>
        <strain evidence="1">CGMCC 4.7138</strain>
    </source>
</reference>
<sequence length="54" mass="6222">MATEDPLRLLGRLRLGREEYCQRLLTMLILGGPYPKNPFLNTPMLLNLAERSHV</sequence>
<name>A0A8H9H994_9ACTN</name>
<protein>
    <submittedName>
        <fullName evidence="1">Uncharacterized protein</fullName>
    </submittedName>
</protein>
<comment type="caution">
    <text evidence="1">The sequence shown here is derived from an EMBL/GenBank/DDBJ whole genome shotgun (WGS) entry which is preliminary data.</text>
</comment>
<dbReference type="AlphaFoldDB" id="A0A8H9H994"/>
<dbReference type="EMBL" id="BMMN01000014">
    <property type="protein sequence ID" value="GGO26786.1"/>
    <property type="molecule type" value="Genomic_DNA"/>
</dbReference>
<proteinExistence type="predicted"/>
<keyword evidence="2" id="KW-1185">Reference proteome</keyword>
<dbReference type="Proteomes" id="UP000653480">
    <property type="component" value="Unassembled WGS sequence"/>
</dbReference>
<dbReference type="RefSeq" id="WP_167748439.1">
    <property type="nucleotide sequence ID" value="NZ_BMMN01000014.1"/>
</dbReference>
<gene>
    <name evidence="1" type="ORF">GCM10011574_59600</name>
</gene>
<evidence type="ECO:0000313" key="1">
    <source>
        <dbReference type="EMBL" id="GGO26786.1"/>
    </source>
</evidence>
<evidence type="ECO:0000313" key="2">
    <source>
        <dbReference type="Proteomes" id="UP000653480"/>
    </source>
</evidence>
<organism evidence="1 2">
    <name type="scientific">Microbispora bryophytorum</name>
    <dbReference type="NCBI Taxonomy" id="1460882"/>
    <lineage>
        <taxon>Bacteria</taxon>
        <taxon>Bacillati</taxon>
        <taxon>Actinomycetota</taxon>
        <taxon>Actinomycetes</taxon>
        <taxon>Streptosporangiales</taxon>
        <taxon>Streptosporangiaceae</taxon>
        <taxon>Microbispora</taxon>
    </lineage>
</organism>
<reference evidence="1" key="1">
    <citation type="journal article" date="2014" name="Int. J. Syst. Evol. Microbiol.">
        <title>Complete genome sequence of Corynebacterium casei LMG S-19264T (=DSM 44701T), isolated from a smear-ripened cheese.</title>
        <authorList>
            <consortium name="US DOE Joint Genome Institute (JGI-PGF)"/>
            <person name="Walter F."/>
            <person name="Albersmeier A."/>
            <person name="Kalinowski J."/>
            <person name="Ruckert C."/>
        </authorList>
    </citation>
    <scope>NUCLEOTIDE SEQUENCE</scope>
    <source>
        <strain evidence="1">CGMCC 4.7138</strain>
    </source>
</reference>